<feature type="domain" description="CheW-like" evidence="10">
    <location>
        <begin position="616"/>
        <end position="752"/>
    </location>
</feature>
<dbReference type="EC" id="2.7.13.3" evidence="2"/>
<evidence type="ECO:0000256" key="6">
    <source>
        <dbReference type="ARBA" id="ARBA00023012"/>
    </source>
</evidence>
<sequence>MSELFDQFVVEAQELLETAGGALLALERDPADRASVDELFRAFHTLKGASGLFDMAPFTRLVHAGEDTLSLLRDGRHGMTPELADRLFRTLDQCARWVAALEDTGALPADAAQAADTLVRGLSGVSAEGAAGGGEAAGEADAFPWVAALAREDRDGVGMAGGVITAIDYRPDPECFFTGDDPLALFRRVPDLRWLRIEPAEPLPALAQMDPYRCMLRFRALSGAGVEAVMPAFRSVPDQVRIGSVTLMPAAASAMAQPPAKPIAMAPPGSLAAAMLEEQARILDLPGSAAERGSRSAAVARAVAAILTALGRPADRAVVAAACADAGTLRRFLADDPLENGPPENGPPEKPAVAEARPASPRRALRVEPERMDALMALVGELSVMKGQLGPLVRRVGDGEVTRDMKAFSARLDSLVGDLRHAALRLRLLPLARVFDPLPRLVRDTARRLDKTVELVLDGAETEADKDILDVLGEPLLHLVRNAIDHGIEAPERRAASGKPPGGTLRVHAFQDKGGVVVEVSDDGAGIDPAAMRKAAVAKGLLTPDAAAALGDDDAVRLVFAPGFSTAGSVSDLSGRGVGMDAVRTAVERAGGRVEIASTPGSGTRVRLSLPLTLSITRVVVVEAAGSFYGIPVAVVGGVQRVPRAEIRGVKRAESIVLRDRVVPLVRLRRLLGQPPDDGGGHGRGGGGEADCVVLAELSDGPVAVAVDDVGERADVVLRPMTGVLRGLRGYAGTAVLGDGRLILVLDLRELL</sequence>
<dbReference type="SMART" id="SM01231">
    <property type="entry name" value="H-kinase_dim"/>
    <property type="match status" value="1"/>
</dbReference>
<dbReference type="SUPFAM" id="SSF47226">
    <property type="entry name" value="Histidine-containing phosphotransfer domain, HPT domain"/>
    <property type="match status" value="1"/>
</dbReference>
<dbReference type="EMBL" id="WHOS01000033">
    <property type="protein sequence ID" value="NUB01975.1"/>
    <property type="molecule type" value="Genomic_DNA"/>
</dbReference>
<keyword evidence="3 7" id="KW-0597">Phosphoprotein</keyword>
<feature type="domain" description="Histidine kinase" evidence="9">
    <location>
        <begin position="411"/>
        <end position="614"/>
    </location>
</feature>
<dbReference type="SUPFAM" id="SSF55874">
    <property type="entry name" value="ATPase domain of HSP90 chaperone/DNA topoisomerase II/histidine kinase"/>
    <property type="match status" value="1"/>
</dbReference>
<dbReference type="InterPro" id="IPR036890">
    <property type="entry name" value="HATPase_C_sf"/>
</dbReference>
<organism evidence="12 13">
    <name type="scientific">Azospirillum melinis</name>
    <dbReference type="NCBI Taxonomy" id="328839"/>
    <lineage>
        <taxon>Bacteria</taxon>
        <taxon>Pseudomonadati</taxon>
        <taxon>Pseudomonadota</taxon>
        <taxon>Alphaproteobacteria</taxon>
        <taxon>Rhodospirillales</taxon>
        <taxon>Azospirillaceae</taxon>
        <taxon>Azospirillum</taxon>
    </lineage>
</organism>
<dbReference type="SMART" id="SM00260">
    <property type="entry name" value="CheW"/>
    <property type="match status" value="1"/>
</dbReference>
<keyword evidence="13" id="KW-1185">Reference proteome</keyword>
<dbReference type="InterPro" id="IPR036097">
    <property type="entry name" value="HisK_dim/P_sf"/>
</dbReference>
<dbReference type="PRINTS" id="PR00344">
    <property type="entry name" value="BCTRLSENSOR"/>
</dbReference>
<gene>
    <name evidence="12" type="ORF">GBZ48_22250</name>
</gene>
<dbReference type="SUPFAM" id="SSF50341">
    <property type="entry name" value="CheW-like"/>
    <property type="match status" value="1"/>
</dbReference>
<dbReference type="SMART" id="SM00387">
    <property type="entry name" value="HATPase_c"/>
    <property type="match status" value="1"/>
</dbReference>
<dbReference type="Gene3D" id="3.30.565.10">
    <property type="entry name" value="Histidine kinase-like ATPase, C-terminal domain"/>
    <property type="match status" value="1"/>
</dbReference>
<keyword evidence="4" id="KW-0808">Transferase</keyword>
<evidence type="ECO:0000256" key="2">
    <source>
        <dbReference type="ARBA" id="ARBA00012438"/>
    </source>
</evidence>
<name>A0ABX2KMQ6_9PROT</name>
<dbReference type="Pfam" id="PF02518">
    <property type="entry name" value="HATPase_c"/>
    <property type="match status" value="1"/>
</dbReference>
<comment type="catalytic activity">
    <reaction evidence="1">
        <text>ATP + protein L-histidine = ADP + protein N-phospho-L-histidine.</text>
        <dbReference type="EC" id="2.7.13.3"/>
    </reaction>
</comment>
<dbReference type="Gene3D" id="1.20.120.160">
    <property type="entry name" value="HPT domain"/>
    <property type="match status" value="1"/>
</dbReference>
<dbReference type="InterPro" id="IPR003594">
    <property type="entry name" value="HATPase_dom"/>
</dbReference>
<feature type="domain" description="HPt" evidence="11">
    <location>
        <begin position="1"/>
        <end position="101"/>
    </location>
</feature>
<dbReference type="InterPro" id="IPR004358">
    <property type="entry name" value="Sig_transdc_His_kin-like_C"/>
</dbReference>
<comment type="caution">
    <text evidence="12">The sequence shown here is derived from an EMBL/GenBank/DDBJ whole genome shotgun (WGS) entry which is preliminary data.</text>
</comment>
<dbReference type="InterPro" id="IPR008207">
    <property type="entry name" value="Sig_transdc_His_kin_Hpt_dom"/>
</dbReference>
<evidence type="ECO:0000256" key="8">
    <source>
        <dbReference type="SAM" id="MobiDB-lite"/>
    </source>
</evidence>
<dbReference type="PANTHER" id="PTHR43395">
    <property type="entry name" value="SENSOR HISTIDINE KINASE CHEA"/>
    <property type="match status" value="1"/>
</dbReference>
<protein>
    <recommendedName>
        <fullName evidence="2">histidine kinase</fullName>
        <ecNumber evidence="2">2.7.13.3</ecNumber>
    </recommendedName>
</protein>
<dbReference type="InterPro" id="IPR002545">
    <property type="entry name" value="CheW-lke_dom"/>
</dbReference>
<dbReference type="InterPro" id="IPR036061">
    <property type="entry name" value="CheW-like_dom_sf"/>
</dbReference>
<evidence type="ECO:0000256" key="4">
    <source>
        <dbReference type="ARBA" id="ARBA00022679"/>
    </source>
</evidence>
<dbReference type="SMART" id="SM00073">
    <property type="entry name" value="HPT"/>
    <property type="match status" value="1"/>
</dbReference>
<dbReference type="PROSITE" id="PS50109">
    <property type="entry name" value="HIS_KIN"/>
    <property type="match status" value="1"/>
</dbReference>
<dbReference type="Proteomes" id="UP000605086">
    <property type="component" value="Unassembled WGS sequence"/>
</dbReference>
<dbReference type="Pfam" id="PF01584">
    <property type="entry name" value="CheW"/>
    <property type="match status" value="1"/>
</dbReference>
<dbReference type="RefSeq" id="WP_174473008.1">
    <property type="nucleotide sequence ID" value="NZ_JAGINN010000028.1"/>
</dbReference>
<dbReference type="InterPro" id="IPR005467">
    <property type="entry name" value="His_kinase_dom"/>
</dbReference>
<reference evidence="12 13" key="1">
    <citation type="submission" date="2019-10" db="EMBL/GenBank/DDBJ databases">
        <title>Genome sequence of Azospirillum melinis.</title>
        <authorList>
            <person name="Ambrosini A."/>
            <person name="Sant'Anna F.H."/>
            <person name="Cassan F.D."/>
            <person name="Souza E.M."/>
            <person name="Passaglia L.M.P."/>
        </authorList>
    </citation>
    <scope>NUCLEOTIDE SEQUENCE [LARGE SCALE GENOMIC DNA]</scope>
    <source>
        <strain evidence="12 13">TMCY0552</strain>
    </source>
</reference>
<evidence type="ECO:0000256" key="1">
    <source>
        <dbReference type="ARBA" id="ARBA00000085"/>
    </source>
</evidence>
<feature type="region of interest" description="Disordered" evidence="8">
    <location>
        <begin position="334"/>
        <end position="362"/>
    </location>
</feature>
<dbReference type="Pfam" id="PF02895">
    <property type="entry name" value="H-kinase_dim"/>
    <property type="match status" value="1"/>
</dbReference>
<dbReference type="InterPro" id="IPR036641">
    <property type="entry name" value="HPT_dom_sf"/>
</dbReference>
<evidence type="ECO:0000256" key="3">
    <source>
        <dbReference type="ARBA" id="ARBA00022553"/>
    </source>
</evidence>
<evidence type="ECO:0000256" key="7">
    <source>
        <dbReference type="PROSITE-ProRule" id="PRU00110"/>
    </source>
</evidence>
<dbReference type="Pfam" id="PF01627">
    <property type="entry name" value="Hpt"/>
    <property type="match status" value="1"/>
</dbReference>
<keyword evidence="6" id="KW-0902">Two-component regulatory system</keyword>
<dbReference type="SUPFAM" id="SSF47384">
    <property type="entry name" value="Homodimeric domain of signal transducing histidine kinase"/>
    <property type="match status" value="1"/>
</dbReference>
<keyword evidence="5" id="KW-0418">Kinase</keyword>
<evidence type="ECO:0000259" key="10">
    <source>
        <dbReference type="PROSITE" id="PS50851"/>
    </source>
</evidence>
<dbReference type="InterPro" id="IPR051315">
    <property type="entry name" value="Bact_Chemotaxis_CheA"/>
</dbReference>
<dbReference type="InterPro" id="IPR004105">
    <property type="entry name" value="CheA-like_dim"/>
</dbReference>
<dbReference type="Gene3D" id="1.10.287.560">
    <property type="entry name" value="Histidine kinase CheA-like, homodimeric domain"/>
    <property type="match status" value="1"/>
</dbReference>
<dbReference type="PROSITE" id="PS50894">
    <property type="entry name" value="HPT"/>
    <property type="match status" value="1"/>
</dbReference>
<evidence type="ECO:0000259" key="9">
    <source>
        <dbReference type="PROSITE" id="PS50109"/>
    </source>
</evidence>
<evidence type="ECO:0000259" key="11">
    <source>
        <dbReference type="PROSITE" id="PS50894"/>
    </source>
</evidence>
<feature type="modified residue" description="Phosphohistidine" evidence="7">
    <location>
        <position position="44"/>
    </location>
</feature>
<proteinExistence type="predicted"/>
<dbReference type="CDD" id="cd00088">
    <property type="entry name" value="HPT"/>
    <property type="match status" value="1"/>
</dbReference>
<dbReference type="InterPro" id="IPR037006">
    <property type="entry name" value="CheA-like_homodim_sf"/>
</dbReference>
<evidence type="ECO:0000313" key="13">
    <source>
        <dbReference type="Proteomes" id="UP000605086"/>
    </source>
</evidence>
<dbReference type="PROSITE" id="PS50851">
    <property type="entry name" value="CHEW"/>
    <property type="match status" value="1"/>
</dbReference>
<evidence type="ECO:0000313" key="12">
    <source>
        <dbReference type="EMBL" id="NUB01975.1"/>
    </source>
</evidence>
<accession>A0ABX2KMQ6</accession>
<dbReference type="PANTHER" id="PTHR43395:SF1">
    <property type="entry name" value="CHEMOTAXIS PROTEIN CHEA"/>
    <property type="match status" value="1"/>
</dbReference>
<evidence type="ECO:0000256" key="5">
    <source>
        <dbReference type="ARBA" id="ARBA00022777"/>
    </source>
</evidence>
<dbReference type="Gene3D" id="2.30.30.40">
    <property type="entry name" value="SH3 Domains"/>
    <property type="match status" value="1"/>
</dbReference>